<evidence type="ECO:0000313" key="3">
    <source>
        <dbReference type="Proteomes" id="UP000199103"/>
    </source>
</evidence>
<dbReference type="EMBL" id="LT629772">
    <property type="protein sequence ID" value="SDS33650.1"/>
    <property type="molecule type" value="Genomic_DNA"/>
</dbReference>
<organism evidence="2 3">
    <name type="scientific">Microlunatus soli</name>
    <dbReference type="NCBI Taxonomy" id="630515"/>
    <lineage>
        <taxon>Bacteria</taxon>
        <taxon>Bacillati</taxon>
        <taxon>Actinomycetota</taxon>
        <taxon>Actinomycetes</taxon>
        <taxon>Propionibacteriales</taxon>
        <taxon>Propionibacteriaceae</taxon>
        <taxon>Microlunatus</taxon>
    </lineage>
</organism>
<keyword evidence="2" id="KW-0489">Methyltransferase</keyword>
<accession>A0A1H1RD59</accession>
<dbReference type="RefSeq" id="WP_157683290.1">
    <property type="nucleotide sequence ID" value="NZ_LT629772.1"/>
</dbReference>
<keyword evidence="3" id="KW-1185">Reference proteome</keyword>
<dbReference type="Pfam" id="PF08241">
    <property type="entry name" value="Methyltransf_11"/>
    <property type="match status" value="1"/>
</dbReference>
<dbReference type="AlphaFoldDB" id="A0A1H1RD59"/>
<protein>
    <submittedName>
        <fullName evidence="2">Methyltransferase domain-containing protein</fullName>
    </submittedName>
</protein>
<proteinExistence type="predicted"/>
<feature type="domain" description="Methyltransferase type 11" evidence="1">
    <location>
        <begin position="53"/>
        <end position="142"/>
    </location>
</feature>
<evidence type="ECO:0000259" key="1">
    <source>
        <dbReference type="Pfam" id="PF08241"/>
    </source>
</evidence>
<evidence type="ECO:0000313" key="2">
    <source>
        <dbReference type="EMBL" id="SDS33650.1"/>
    </source>
</evidence>
<dbReference type="InterPro" id="IPR029063">
    <property type="entry name" value="SAM-dependent_MTases_sf"/>
</dbReference>
<dbReference type="GO" id="GO:0008757">
    <property type="term" value="F:S-adenosylmethionine-dependent methyltransferase activity"/>
    <property type="evidence" value="ECO:0007669"/>
    <property type="project" value="InterPro"/>
</dbReference>
<dbReference type="PANTHER" id="PTHR43591:SF110">
    <property type="entry name" value="RHODANESE DOMAIN-CONTAINING PROTEIN"/>
    <property type="match status" value="1"/>
</dbReference>
<dbReference type="Proteomes" id="UP000199103">
    <property type="component" value="Chromosome I"/>
</dbReference>
<dbReference type="InterPro" id="IPR013216">
    <property type="entry name" value="Methyltransf_11"/>
</dbReference>
<keyword evidence="2" id="KW-0808">Transferase</keyword>
<dbReference type="SUPFAM" id="SSF53335">
    <property type="entry name" value="S-adenosyl-L-methionine-dependent methyltransferases"/>
    <property type="match status" value="1"/>
</dbReference>
<dbReference type="STRING" id="630515.SAMN04489812_1604"/>
<dbReference type="Gene3D" id="3.40.50.150">
    <property type="entry name" value="Vaccinia Virus protein VP39"/>
    <property type="match status" value="1"/>
</dbReference>
<gene>
    <name evidence="2" type="ORF">SAMN04489812_1604</name>
</gene>
<name>A0A1H1RD59_9ACTN</name>
<dbReference type="CDD" id="cd02440">
    <property type="entry name" value="AdoMet_MTases"/>
    <property type="match status" value="1"/>
</dbReference>
<dbReference type="PANTHER" id="PTHR43591">
    <property type="entry name" value="METHYLTRANSFERASE"/>
    <property type="match status" value="1"/>
</dbReference>
<dbReference type="OrthoDB" id="3725662at2"/>
<sequence>MAPEDADWSDYLADFHAKRPGAVETVLSQSLAGDHTPYRWLARAVSGPARTVLDLACGSGAMSRELAAPDRTVIGIDNSAAELKLAAERGPGPWLRGDIRALPLADGSVDAVTASLGLVVVPERDQVLAEVARVLKPGGVLAAIAPALRGIAPRDLRVLTRVTTRLRTKPQFAGPLEFTGFSKALEARGLRKVEDGRQRYGFWITSRADAETVMSAIYLPDTRWSRVEAAIEHLEDRVASRGPFEMAIPIRRLVAIK</sequence>
<reference evidence="2 3" key="1">
    <citation type="submission" date="2016-10" db="EMBL/GenBank/DDBJ databases">
        <authorList>
            <person name="de Groot N.N."/>
        </authorList>
    </citation>
    <scope>NUCLEOTIDE SEQUENCE [LARGE SCALE GENOMIC DNA]</scope>
    <source>
        <strain evidence="2 3">DSM 21800</strain>
    </source>
</reference>
<dbReference type="GO" id="GO:0032259">
    <property type="term" value="P:methylation"/>
    <property type="evidence" value="ECO:0007669"/>
    <property type="project" value="UniProtKB-KW"/>
</dbReference>